<feature type="compositionally biased region" description="Low complexity" evidence="2">
    <location>
        <begin position="128"/>
        <end position="144"/>
    </location>
</feature>
<feature type="region of interest" description="Disordered" evidence="2">
    <location>
        <begin position="123"/>
        <end position="152"/>
    </location>
</feature>
<evidence type="ECO:0000256" key="3">
    <source>
        <dbReference type="SAM" id="Phobius"/>
    </source>
</evidence>
<dbReference type="GO" id="GO:0005886">
    <property type="term" value="C:plasma membrane"/>
    <property type="evidence" value="ECO:0007669"/>
    <property type="project" value="TreeGrafter"/>
</dbReference>
<dbReference type="GO" id="GO:0009401">
    <property type="term" value="P:phosphoenolpyruvate-dependent sugar phosphotransferase system"/>
    <property type="evidence" value="ECO:0007669"/>
    <property type="project" value="InterPro"/>
</dbReference>
<dbReference type="EMBL" id="FOHJ01000001">
    <property type="protein sequence ID" value="SES79500.1"/>
    <property type="molecule type" value="Genomic_DNA"/>
</dbReference>
<evidence type="ECO:0000256" key="2">
    <source>
        <dbReference type="SAM" id="MobiDB-lite"/>
    </source>
</evidence>
<dbReference type="Proteomes" id="UP000199095">
    <property type="component" value="Unassembled WGS sequence"/>
</dbReference>
<keyword evidence="3" id="KW-1133">Transmembrane helix</keyword>
<feature type="modified residue" description="Phosphocysteine; by EIIA" evidence="1">
    <location>
        <position position="73"/>
    </location>
</feature>
<accession>A0A1H9ZDU9</accession>
<protein>
    <submittedName>
        <fullName evidence="5">PTS system, glucitol/sorbitol-specific IIC component</fullName>
    </submittedName>
</protein>
<feature type="transmembrane region" description="Helical" evidence="3">
    <location>
        <begin position="201"/>
        <end position="224"/>
    </location>
</feature>
<proteinExistence type="predicted"/>
<dbReference type="InterPro" id="IPR011638">
    <property type="entry name" value="PTS_EIIBC_GUT_C"/>
</dbReference>
<reference evidence="6" key="1">
    <citation type="submission" date="2016-10" db="EMBL/GenBank/DDBJ databases">
        <authorList>
            <person name="Varghese N."/>
            <person name="Submissions S."/>
        </authorList>
    </citation>
    <scope>NUCLEOTIDE SEQUENCE [LARGE SCALE GENOMIC DNA]</scope>
    <source>
        <strain evidence="6">CGMCC 1.3566</strain>
    </source>
</reference>
<dbReference type="InterPro" id="IPR004702">
    <property type="entry name" value="PTS_sorb_EIIBC"/>
</dbReference>
<dbReference type="PANTHER" id="PTHR39427:SF1">
    <property type="entry name" value="PTS SYSTEM GLUCITOL_SORBITOL-SPECIFIC EIIB COMPONENT"/>
    <property type="match status" value="1"/>
</dbReference>
<dbReference type="PROSITE" id="PS51102">
    <property type="entry name" value="PTS_EIIB_TYPE_5"/>
    <property type="match status" value="1"/>
</dbReference>
<organism evidence="5 6">
    <name type="scientific">Salinibacillus kushneri</name>
    <dbReference type="NCBI Taxonomy" id="237682"/>
    <lineage>
        <taxon>Bacteria</taxon>
        <taxon>Bacillati</taxon>
        <taxon>Bacillota</taxon>
        <taxon>Bacilli</taxon>
        <taxon>Bacillales</taxon>
        <taxon>Bacillaceae</taxon>
        <taxon>Salinibacillus</taxon>
    </lineage>
</organism>
<name>A0A1H9ZDU9_9BACI</name>
<evidence type="ECO:0000313" key="5">
    <source>
        <dbReference type="EMBL" id="SES79500.1"/>
    </source>
</evidence>
<evidence type="ECO:0000259" key="4">
    <source>
        <dbReference type="PROSITE" id="PS51102"/>
    </source>
</evidence>
<feature type="domain" description="PTS EIIB type-5" evidence="4">
    <location>
        <begin position="2"/>
        <end position="202"/>
    </location>
</feature>
<dbReference type="AlphaFoldDB" id="A0A1H9ZDU9"/>
<sequence length="344" mass="36425">MANKAVFVNKGPGGWGTGLRIEPKGKKAKVVSITGGGIHPVAEKIAELTGTEAVDGFKNSIPEDEMMCVVIDCGGTARIGLYPMKRIPTVDILSSSPSGPLAKHIKEDIFVSGVTEKQVELSSEESDQALAEQATAAEQADESSFNTTDKEKFKEEYQQVKDKHKGNNDNFLMRFSKGIGNVTGTFYQAGRDSVDMLIKNIIPFMAFVSMLIGIINYTGIGDLIANSLSPLASSLWGLIVIVFICTLPFLSPVLGPGAVIAQVIGVLIGSQIGMGNIPPQFALPALFAINGQVGADFIPVGLSLGEAEPDTVQYGVPAVLYSRLITGVLAVVIAYFASFGMYSS</sequence>
<keyword evidence="3" id="KW-0812">Transmembrane</keyword>
<dbReference type="Pfam" id="PF07663">
    <property type="entry name" value="EIIBC-GUT_C"/>
    <property type="match status" value="1"/>
</dbReference>
<keyword evidence="6" id="KW-1185">Reference proteome</keyword>
<evidence type="ECO:0000313" key="6">
    <source>
        <dbReference type="Proteomes" id="UP000199095"/>
    </source>
</evidence>
<dbReference type="STRING" id="237682.SAMN05421676_101471"/>
<dbReference type="OrthoDB" id="4774329at2"/>
<evidence type="ECO:0000256" key="1">
    <source>
        <dbReference type="PROSITE-ProRule" id="PRU00425"/>
    </source>
</evidence>
<dbReference type="InterPro" id="IPR011618">
    <property type="entry name" value="PTS_EIIBC_GUT_N"/>
</dbReference>
<keyword evidence="3" id="KW-0472">Membrane</keyword>
<feature type="transmembrane region" description="Helical" evidence="3">
    <location>
        <begin position="236"/>
        <end position="269"/>
    </location>
</feature>
<dbReference type="Pfam" id="PF03612">
    <property type="entry name" value="EIIBC-GUT_N"/>
    <property type="match status" value="1"/>
</dbReference>
<feature type="transmembrane region" description="Helical" evidence="3">
    <location>
        <begin position="281"/>
        <end position="300"/>
    </location>
</feature>
<dbReference type="PANTHER" id="PTHR39427">
    <property type="match status" value="1"/>
</dbReference>
<gene>
    <name evidence="5" type="ORF">SAMN05421676_101471</name>
</gene>
<feature type="transmembrane region" description="Helical" evidence="3">
    <location>
        <begin position="320"/>
        <end position="342"/>
    </location>
</feature>
<dbReference type="GO" id="GO:0008982">
    <property type="term" value="F:protein-N(PI)-phosphohistidine-sugar phosphotransferase activity"/>
    <property type="evidence" value="ECO:0007669"/>
    <property type="project" value="InterPro"/>
</dbReference>
<dbReference type="RefSeq" id="WP_093131542.1">
    <property type="nucleotide sequence ID" value="NZ_FOHJ01000001.1"/>
</dbReference>